<evidence type="ECO:0000313" key="2">
    <source>
        <dbReference type="EMBL" id="SDE54408.1"/>
    </source>
</evidence>
<keyword evidence="1" id="KW-0472">Membrane</keyword>
<evidence type="ECO:0000256" key="1">
    <source>
        <dbReference type="SAM" id="Phobius"/>
    </source>
</evidence>
<gene>
    <name evidence="2" type="ORF">SAMN04488243_103107</name>
</gene>
<name>A0A1G7DSE7_9DEIN</name>
<keyword evidence="1" id="KW-1133">Transmembrane helix</keyword>
<sequence length="142" mass="14853">MKRILGAFLLVLGLGFGLAQSPGVGVYSGYPTYLGVQFQNDALRFGVGLSSFGFAGDAALILQKSPLQTGGLPASWYYGAGLGAGIYWGGGFIVYPHGLAGVELRLPDPAINPYLEVQLGVSLLNFAVPLPHFAGRLGVILR</sequence>
<keyword evidence="3" id="KW-1185">Reference proteome</keyword>
<feature type="transmembrane region" description="Helical" evidence="1">
    <location>
        <begin position="43"/>
        <end position="62"/>
    </location>
</feature>
<feature type="transmembrane region" description="Helical" evidence="1">
    <location>
        <begin position="74"/>
        <end position="95"/>
    </location>
</feature>
<reference evidence="3" key="1">
    <citation type="submission" date="2016-10" db="EMBL/GenBank/DDBJ databases">
        <authorList>
            <person name="Varghese N."/>
            <person name="Submissions S."/>
        </authorList>
    </citation>
    <scope>NUCLEOTIDE SEQUENCE [LARGE SCALE GENOMIC DNA]</scope>
    <source>
        <strain evidence="3">CGMCC 1.6992</strain>
    </source>
</reference>
<organism evidence="2 3">
    <name type="scientific">Thermus arciformis</name>
    <dbReference type="NCBI Taxonomy" id="482827"/>
    <lineage>
        <taxon>Bacteria</taxon>
        <taxon>Thermotogati</taxon>
        <taxon>Deinococcota</taxon>
        <taxon>Deinococci</taxon>
        <taxon>Thermales</taxon>
        <taxon>Thermaceae</taxon>
        <taxon>Thermus</taxon>
    </lineage>
</organism>
<keyword evidence="1" id="KW-0812">Transmembrane</keyword>
<dbReference type="STRING" id="482827.SAMN04488243_103107"/>
<evidence type="ECO:0000313" key="3">
    <source>
        <dbReference type="Proteomes" id="UP000199446"/>
    </source>
</evidence>
<protein>
    <submittedName>
        <fullName evidence="2">Uncharacterized protein</fullName>
    </submittedName>
</protein>
<dbReference type="AlphaFoldDB" id="A0A1G7DSE7"/>
<accession>A0A1G7DSE7</accession>
<dbReference type="EMBL" id="FNBC01000003">
    <property type="protein sequence ID" value="SDE54408.1"/>
    <property type="molecule type" value="Genomic_DNA"/>
</dbReference>
<feature type="transmembrane region" description="Helical" evidence="1">
    <location>
        <begin position="115"/>
        <end position="134"/>
    </location>
</feature>
<dbReference type="Proteomes" id="UP000199446">
    <property type="component" value="Unassembled WGS sequence"/>
</dbReference>
<proteinExistence type="predicted"/>